<dbReference type="EMBL" id="JAOYFB010000036">
    <property type="protein sequence ID" value="KAK4019542.1"/>
    <property type="molecule type" value="Genomic_DNA"/>
</dbReference>
<keyword evidence="2" id="KW-1185">Reference proteome</keyword>
<organism evidence="1 2">
    <name type="scientific">Daphnia magna</name>
    <dbReference type="NCBI Taxonomy" id="35525"/>
    <lineage>
        <taxon>Eukaryota</taxon>
        <taxon>Metazoa</taxon>
        <taxon>Ecdysozoa</taxon>
        <taxon>Arthropoda</taxon>
        <taxon>Crustacea</taxon>
        <taxon>Branchiopoda</taxon>
        <taxon>Diplostraca</taxon>
        <taxon>Cladocera</taxon>
        <taxon>Anomopoda</taxon>
        <taxon>Daphniidae</taxon>
        <taxon>Daphnia</taxon>
    </lineage>
</organism>
<dbReference type="Proteomes" id="UP001234178">
    <property type="component" value="Unassembled WGS sequence"/>
</dbReference>
<reference evidence="1 2" key="1">
    <citation type="journal article" date="2023" name="Nucleic Acids Res.">
        <title>The hologenome of Daphnia magna reveals possible DNA methylation and microbiome-mediated evolution of the host genome.</title>
        <authorList>
            <person name="Chaturvedi A."/>
            <person name="Li X."/>
            <person name="Dhandapani V."/>
            <person name="Marshall H."/>
            <person name="Kissane S."/>
            <person name="Cuenca-Cambronero M."/>
            <person name="Asole G."/>
            <person name="Calvet F."/>
            <person name="Ruiz-Romero M."/>
            <person name="Marangio P."/>
            <person name="Guigo R."/>
            <person name="Rago D."/>
            <person name="Mirbahai L."/>
            <person name="Eastwood N."/>
            <person name="Colbourne J.K."/>
            <person name="Zhou J."/>
            <person name="Mallon E."/>
            <person name="Orsini L."/>
        </authorList>
    </citation>
    <scope>NUCLEOTIDE SEQUENCE [LARGE SCALE GENOMIC DNA]</scope>
    <source>
        <strain evidence="1">LRV0_1</strain>
    </source>
</reference>
<evidence type="ECO:0000313" key="2">
    <source>
        <dbReference type="Proteomes" id="UP001234178"/>
    </source>
</evidence>
<accession>A0ABR0A314</accession>
<comment type="caution">
    <text evidence="1">The sequence shown here is derived from an EMBL/GenBank/DDBJ whole genome shotgun (WGS) entry which is preliminary data.</text>
</comment>
<sequence>MRRHTGLIRTLNLVHPEWNLSRNESQTDGTVYQSQKQLDVYMHTAVGPSLSEKSRGTDTTRTYLDMHFKEISRGEEKDSNHQEIN</sequence>
<evidence type="ECO:0000313" key="1">
    <source>
        <dbReference type="EMBL" id="KAK4019542.1"/>
    </source>
</evidence>
<name>A0ABR0A314_9CRUS</name>
<proteinExistence type="predicted"/>
<protein>
    <submittedName>
        <fullName evidence="1">Uncharacterized protein</fullName>
    </submittedName>
</protein>
<gene>
    <name evidence="1" type="ORF">OUZ56_001557</name>
</gene>